<protein>
    <recommendedName>
        <fullName evidence="1">Domain of unknown function domain-containing protein</fullName>
    </recommendedName>
</protein>
<evidence type="ECO:0000313" key="3">
    <source>
        <dbReference type="Proteomes" id="UP001500194"/>
    </source>
</evidence>
<dbReference type="Proteomes" id="UP001500194">
    <property type="component" value="Unassembled WGS sequence"/>
</dbReference>
<comment type="caution">
    <text evidence="2">The sequence shown here is derived from an EMBL/GenBank/DDBJ whole genome shotgun (WGS) entry which is preliminary data.</text>
</comment>
<dbReference type="GeneID" id="68572127"/>
<dbReference type="EMBL" id="BAAADU010000002">
    <property type="protein sequence ID" value="GAA0647555.1"/>
    <property type="molecule type" value="Genomic_DNA"/>
</dbReference>
<dbReference type="Pfam" id="PF26404">
    <property type="entry name" value="DUF8102"/>
    <property type="match status" value="1"/>
</dbReference>
<sequence length="185" mass="20656">MSESERPRGLLSAADRAYLRGDADLGSTQAERNARARIRDRVEHALLDFEVLLDGLGARDRELVFEKRLGERDGTESFDALVSAMAFLYAGVQDTDLAFDTVLSEGVNLAEAANDRAARVTFERTYHALDADTLLRELRAGESLSLTELAFLHASDDVNREELTRLLDDEDDFDDGRIQSKVTEF</sequence>
<reference evidence="2 3" key="1">
    <citation type="journal article" date="2019" name="Int. J. Syst. Evol. Microbiol.">
        <title>The Global Catalogue of Microorganisms (GCM) 10K type strain sequencing project: providing services to taxonomists for standard genome sequencing and annotation.</title>
        <authorList>
            <consortium name="The Broad Institute Genomics Platform"/>
            <consortium name="The Broad Institute Genome Sequencing Center for Infectious Disease"/>
            <person name="Wu L."/>
            <person name="Ma J."/>
        </authorList>
    </citation>
    <scope>NUCLEOTIDE SEQUENCE [LARGE SCALE GENOMIC DNA]</scope>
    <source>
        <strain evidence="2 3">JCM 16327</strain>
    </source>
</reference>
<accession>A0AAV3SY96</accession>
<dbReference type="InterPro" id="IPR058415">
    <property type="entry name" value="DUF8102"/>
</dbReference>
<keyword evidence="3" id="KW-1185">Reference proteome</keyword>
<organism evidence="2 3">
    <name type="scientific">Salarchaeum japonicum</name>
    <dbReference type="NCBI Taxonomy" id="555573"/>
    <lineage>
        <taxon>Archaea</taxon>
        <taxon>Methanobacteriati</taxon>
        <taxon>Methanobacteriota</taxon>
        <taxon>Stenosarchaea group</taxon>
        <taxon>Halobacteria</taxon>
        <taxon>Halobacteriales</taxon>
        <taxon>Halobacteriaceae</taxon>
    </lineage>
</organism>
<evidence type="ECO:0000259" key="1">
    <source>
        <dbReference type="Pfam" id="PF26404"/>
    </source>
</evidence>
<feature type="domain" description="Domain of unknown function" evidence="1">
    <location>
        <begin position="10"/>
        <end position="179"/>
    </location>
</feature>
<dbReference type="AlphaFoldDB" id="A0AAV3SY96"/>
<proteinExistence type="predicted"/>
<gene>
    <name evidence="2" type="ORF">GCM10009019_07510</name>
</gene>
<dbReference type="RefSeq" id="WP_227261540.1">
    <property type="nucleotide sequence ID" value="NZ_BAAADU010000002.1"/>
</dbReference>
<evidence type="ECO:0000313" key="2">
    <source>
        <dbReference type="EMBL" id="GAA0647555.1"/>
    </source>
</evidence>
<name>A0AAV3SY96_9EURY</name>